<name>A0A857FLI6_KOMXY</name>
<organism evidence="1 2">
    <name type="scientific">Komagataeibacter xylinus</name>
    <name type="common">Gluconacetobacter xylinus</name>
    <dbReference type="NCBI Taxonomy" id="28448"/>
    <lineage>
        <taxon>Bacteria</taxon>
        <taxon>Pseudomonadati</taxon>
        <taxon>Pseudomonadota</taxon>
        <taxon>Alphaproteobacteria</taxon>
        <taxon>Acetobacterales</taxon>
        <taxon>Acetobacteraceae</taxon>
        <taxon>Komagataeibacter</taxon>
    </lineage>
</organism>
<evidence type="ECO:0000313" key="1">
    <source>
        <dbReference type="EMBL" id="QHC34130.1"/>
    </source>
</evidence>
<sequence>MCNLPDGCSQADIDRRFQEQNTVLARKAQRAEKLKKSLEDCLYEARQVFGGQVSDTVAFLTDSIDEVKGEMARLDQGLCRLEDEWRGSRALHLEAAE</sequence>
<dbReference type="RefSeq" id="WP_159259985.1">
    <property type="nucleotide sequence ID" value="NZ_CP041348.1"/>
</dbReference>
<reference evidence="1 2" key="1">
    <citation type="journal article" date="2020" name="Carbohydr. Polym.">
        <title>Characterization and optimization of production of bacterial cellulose from strain CGMCC 17276 based on whole-genome analysis.</title>
        <authorList>
            <person name="Lu T."/>
            <person name="Gao H."/>
            <person name="Liao B."/>
            <person name="Wu J."/>
            <person name="Zhang W."/>
            <person name="Huang J."/>
            <person name="Liu M."/>
            <person name="Huang J."/>
            <person name="Chang Z."/>
            <person name="Jin M."/>
            <person name="Yi Z."/>
            <person name="Jiang D."/>
        </authorList>
    </citation>
    <scope>NUCLEOTIDE SEQUENCE [LARGE SCALE GENOMIC DNA]</scope>
    <source>
        <strain evidence="1 2">CGMCC 17276</strain>
    </source>
</reference>
<evidence type="ECO:0000313" key="2">
    <source>
        <dbReference type="Proteomes" id="UP000464674"/>
    </source>
</evidence>
<accession>A0A857FLI6</accession>
<gene>
    <name evidence="1" type="ORF">FMA36_00120</name>
</gene>
<protein>
    <submittedName>
        <fullName evidence="1">Uncharacterized protein</fullName>
    </submittedName>
</protein>
<dbReference type="OrthoDB" id="7283724at2"/>
<dbReference type="Proteomes" id="UP000464674">
    <property type="component" value="Chromosome"/>
</dbReference>
<dbReference type="AlphaFoldDB" id="A0A857FLI6"/>
<dbReference type="EMBL" id="CP041348">
    <property type="protein sequence ID" value="QHC34130.1"/>
    <property type="molecule type" value="Genomic_DNA"/>
</dbReference>
<proteinExistence type="predicted"/>